<name>A0A1S8TJH3_9CLOT</name>
<dbReference type="InterPro" id="IPR009993">
    <property type="entry name" value="WecF"/>
</dbReference>
<evidence type="ECO:0000256" key="2">
    <source>
        <dbReference type="ARBA" id="ARBA00022519"/>
    </source>
</evidence>
<keyword evidence="7" id="KW-1185">Reference proteome</keyword>
<gene>
    <name evidence="6" type="primary">wecF</name>
    <name evidence="6" type="ORF">CLPUN_21160</name>
</gene>
<accession>A0A1S8TJH3</accession>
<organism evidence="6 7">
    <name type="scientific">Clostridium puniceum</name>
    <dbReference type="NCBI Taxonomy" id="29367"/>
    <lineage>
        <taxon>Bacteria</taxon>
        <taxon>Bacillati</taxon>
        <taxon>Bacillota</taxon>
        <taxon>Clostridia</taxon>
        <taxon>Eubacteriales</taxon>
        <taxon>Clostridiaceae</taxon>
        <taxon>Clostridium</taxon>
    </lineage>
</organism>
<dbReference type="Pfam" id="PF07429">
    <property type="entry name" value="Glyco_transf_56"/>
    <property type="match status" value="1"/>
</dbReference>
<evidence type="ECO:0000313" key="6">
    <source>
        <dbReference type="EMBL" id="OOM77943.1"/>
    </source>
</evidence>
<protein>
    <submittedName>
        <fullName evidence="6">4-alpha-L-fucosyltransferase</fullName>
        <ecNumber evidence="6">2.4.1.-</ecNumber>
    </submittedName>
</protein>
<evidence type="ECO:0000313" key="7">
    <source>
        <dbReference type="Proteomes" id="UP000190890"/>
    </source>
</evidence>
<reference evidence="6 7" key="1">
    <citation type="submission" date="2016-05" db="EMBL/GenBank/DDBJ databases">
        <title>Microbial solvent formation.</title>
        <authorList>
            <person name="Poehlein A."/>
            <person name="Montoya Solano J.D."/>
            <person name="Flitsch S."/>
            <person name="Krabben P."/>
            <person name="Duerre P."/>
            <person name="Daniel R."/>
        </authorList>
    </citation>
    <scope>NUCLEOTIDE SEQUENCE [LARGE SCALE GENOMIC DNA]</scope>
    <source>
        <strain evidence="6 7">DSM 2619</strain>
    </source>
</reference>
<dbReference type="EMBL" id="LZZM01000138">
    <property type="protein sequence ID" value="OOM77943.1"/>
    <property type="molecule type" value="Genomic_DNA"/>
</dbReference>
<keyword evidence="1" id="KW-1003">Cell membrane</keyword>
<evidence type="ECO:0000256" key="5">
    <source>
        <dbReference type="ARBA" id="ARBA00023136"/>
    </source>
</evidence>
<proteinExistence type="predicted"/>
<evidence type="ECO:0000256" key="3">
    <source>
        <dbReference type="ARBA" id="ARBA00022676"/>
    </source>
</evidence>
<dbReference type="GO" id="GO:0008417">
    <property type="term" value="F:fucosyltransferase activity"/>
    <property type="evidence" value="ECO:0007669"/>
    <property type="project" value="InterPro"/>
</dbReference>
<evidence type="ECO:0000256" key="1">
    <source>
        <dbReference type="ARBA" id="ARBA00022475"/>
    </source>
</evidence>
<dbReference type="AlphaFoldDB" id="A0A1S8TJH3"/>
<dbReference type="Proteomes" id="UP000190890">
    <property type="component" value="Unassembled WGS sequence"/>
</dbReference>
<dbReference type="OrthoDB" id="5329963at2"/>
<evidence type="ECO:0000256" key="4">
    <source>
        <dbReference type="ARBA" id="ARBA00022679"/>
    </source>
</evidence>
<keyword evidence="5" id="KW-0472">Membrane</keyword>
<keyword evidence="4 6" id="KW-0808">Transferase</keyword>
<dbReference type="STRING" id="29367.CLPUN_21160"/>
<dbReference type="EC" id="2.4.1.-" evidence="6"/>
<dbReference type="GO" id="GO:0009246">
    <property type="term" value="P:enterobacterial common antigen biosynthetic process"/>
    <property type="evidence" value="ECO:0007669"/>
    <property type="project" value="InterPro"/>
</dbReference>
<dbReference type="RefSeq" id="WP_077847257.1">
    <property type="nucleotide sequence ID" value="NZ_LZZM01000138.1"/>
</dbReference>
<comment type="caution">
    <text evidence="6">The sequence shown here is derived from an EMBL/GenBank/DDBJ whole genome shotgun (WGS) entry which is preliminary data.</text>
</comment>
<sequence length="491" mass="58336">MKKKKVVMFGASKMGEAAYALFKDRYNISYFCDNDGHKWGKNFCGLRVISPESLKNEEFENTMIIITSIYHKEIMKQLIDMQISDIEIFSYESNGIKQMYSDANFIQNVIDKIYDDNNDKYNLHIMIDNFYCRRFIEFTNENFNPREHKFIILTYEPIKFVDNINGYENTEVINIGKYTELRLCYYIKESSKVFIHYLTDYICEFICDYNIDRYTEINWILWGGDLYGYIDSELYDEKTKEFIQQKCKKSSYFKSFGNNEYRKKCISKLKNVLAIEGDYRVLKKHFNTNAEFKNFIYPNPVNFEKLDKINYIEIKNNQFYNLKSKYKYIILLGNSGTPENNHLDILYELKYLKLESFCVICPLSYGDETYINEIIKAGKEILGEKFIPLEDFLQPEEYFNLLKFVDIGIMNHNRQQGVGNILALAYLQKKLFIKDNITTNEMLTGLGVKLFDIKEIKNINKILMLNLDKNEKSILENFGKESILRIHKEIY</sequence>
<keyword evidence="3 6" id="KW-0328">Glycosyltransferase</keyword>
<keyword evidence="2" id="KW-0997">Cell inner membrane</keyword>
<dbReference type="Gene3D" id="3.40.50.720">
    <property type="entry name" value="NAD(P)-binding Rossmann-like Domain"/>
    <property type="match status" value="1"/>
</dbReference>